<dbReference type="RefSeq" id="XP_064704920.1">
    <property type="nucleotide sequence ID" value="XM_064847199.1"/>
</dbReference>
<dbReference type="Proteomes" id="UP001358417">
    <property type="component" value="Unassembled WGS sequence"/>
</dbReference>
<evidence type="ECO:0000256" key="1">
    <source>
        <dbReference type="SAM" id="MobiDB-lite"/>
    </source>
</evidence>
<dbReference type="GeneID" id="89971798"/>
<reference evidence="2 3" key="1">
    <citation type="submission" date="2023-08" db="EMBL/GenBank/DDBJ databases">
        <title>Black Yeasts Isolated from many extreme environments.</title>
        <authorList>
            <person name="Coleine C."/>
            <person name="Stajich J.E."/>
            <person name="Selbmann L."/>
        </authorList>
    </citation>
    <scope>NUCLEOTIDE SEQUENCE [LARGE SCALE GENOMIC DNA]</scope>
    <source>
        <strain evidence="2 3">CCFEE 5792</strain>
    </source>
</reference>
<comment type="caution">
    <text evidence="2">The sequence shown here is derived from an EMBL/GenBank/DDBJ whole genome shotgun (WGS) entry which is preliminary data.</text>
</comment>
<feature type="compositionally biased region" description="Polar residues" evidence="1">
    <location>
        <begin position="180"/>
        <end position="189"/>
    </location>
</feature>
<sequence length="377" mass="41546">MVELVSPPDPQSLIPPLLACLPTSFASPKPPPALLPLLSPILRQRLHINTAGASTNNWAPLLTWDAAKGETLKDTIENAIFEPHPASGEIEVGDIEPITYKRFDHETLKAQISLQEWPFTVIYLWCTGSDEGNGWKVAEVIPVDEALQKDSTWSSSISHANESANERLVTEALQEADRAGSSSQRNLSAQPADEDDYWAMYDKTPGRTPARIASVEPKLTGSSEDDYYARYGSVQPAMDGHDPDEVMEDAGQSSLKGTVLENYLSRESQVHEDRQPPTLVPPYQDLSGLGLHGDGQEKELEVTQPVPSSPSSKASEAVARLEEHAERYGISDIGIRQHIGTSVKSMYRLAKSAGMDREEFERIVQRELDTLSIYEDV</sequence>
<dbReference type="AlphaFoldDB" id="A0AAV9N5K4"/>
<evidence type="ECO:0000313" key="3">
    <source>
        <dbReference type="Proteomes" id="UP001358417"/>
    </source>
</evidence>
<feature type="region of interest" description="Disordered" evidence="1">
    <location>
        <begin position="173"/>
        <end position="224"/>
    </location>
</feature>
<feature type="region of interest" description="Disordered" evidence="1">
    <location>
        <begin position="267"/>
        <end position="293"/>
    </location>
</feature>
<evidence type="ECO:0000313" key="2">
    <source>
        <dbReference type="EMBL" id="KAK5050334.1"/>
    </source>
</evidence>
<organism evidence="2 3">
    <name type="scientific">Exophiala bonariae</name>
    <dbReference type="NCBI Taxonomy" id="1690606"/>
    <lineage>
        <taxon>Eukaryota</taxon>
        <taxon>Fungi</taxon>
        <taxon>Dikarya</taxon>
        <taxon>Ascomycota</taxon>
        <taxon>Pezizomycotina</taxon>
        <taxon>Eurotiomycetes</taxon>
        <taxon>Chaetothyriomycetidae</taxon>
        <taxon>Chaetothyriales</taxon>
        <taxon>Herpotrichiellaceae</taxon>
        <taxon>Exophiala</taxon>
    </lineage>
</organism>
<dbReference type="EMBL" id="JAVRRD010000017">
    <property type="protein sequence ID" value="KAK5050334.1"/>
    <property type="molecule type" value="Genomic_DNA"/>
</dbReference>
<name>A0AAV9N5K4_9EURO</name>
<accession>A0AAV9N5K4</accession>
<proteinExistence type="predicted"/>
<keyword evidence="3" id="KW-1185">Reference proteome</keyword>
<protein>
    <submittedName>
        <fullName evidence="2">Uncharacterized protein</fullName>
    </submittedName>
</protein>
<gene>
    <name evidence="2" type="ORF">LTR84_003615</name>
</gene>